<gene>
    <name evidence="2" type="ORF">KXV57_009051</name>
</gene>
<evidence type="ECO:0000313" key="2">
    <source>
        <dbReference type="EMBL" id="KAH1899475.1"/>
    </source>
</evidence>
<protein>
    <recommendedName>
        <fullName evidence="1">C2H2-type domain-containing protein</fullName>
    </recommendedName>
</protein>
<name>A0A9P8SPU4_ASPFM</name>
<dbReference type="Gene3D" id="3.30.160.60">
    <property type="entry name" value="Classic Zinc Finger"/>
    <property type="match status" value="1"/>
</dbReference>
<comment type="caution">
    <text evidence="2">The sequence shown here is derived from an EMBL/GenBank/DDBJ whole genome shotgun (WGS) entry which is preliminary data.</text>
</comment>
<dbReference type="Proteomes" id="UP000813423">
    <property type="component" value="Unassembled WGS sequence"/>
</dbReference>
<dbReference type="PROSITE" id="PS00028">
    <property type="entry name" value="ZINC_FINGER_C2H2_1"/>
    <property type="match status" value="1"/>
</dbReference>
<dbReference type="InterPro" id="IPR021842">
    <property type="entry name" value="DUF3435"/>
</dbReference>
<evidence type="ECO:0000313" key="3">
    <source>
        <dbReference type="Proteomes" id="UP000813423"/>
    </source>
</evidence>
<accession>A0A9P8SPU4</accession>
<proteinExistence type="predicted"/>
<dbReference type="Pfam" id="PF11917">
    <property type="entry name" value="DUF3435"/>
    <property type="match status" value="1"/>
</dbReference>
<dbReference type="PANTHER" id="PTHR37535:SF2">
    <property type="entry name" value="FINGER DOMAIN PROTEIN, PUTATIVE (AFU_ORTHOLOGUE AFUA_6G09300)-RELATED"/>
    <property type="match status" value="1"/>
</dbReference>
<dbReference type="EMBL" id="JAIBSC010000085">
    <property type="protein sequence ID" value="KAH1899475.1"/>
    <property type="molecule type" value="Genomic_DNA"/>
</dbReference>
<organism evidence="2 3">
    <name type="scientific">Aspergillus fumigatus</name>
    <name type="common">Neosartorya fumigata</name>
    <dbReference type="NCBI Taxonomy" id="746128"/>
    <lineage>
        <taxon>Eukaryota</taxon>
        <taxon>Fungi</taxon>
        <taxon>Dikarya</taxon>
        <taxon>Ascomycota</taxon>
        <taxon>Pezizomycotina</taxon>
        <taxon>Eurotiomycetes</taxon>
        <taxon>Eurotiomycetidae</taxon>
        <taxon>Eurotiales</taxon>
        <taxon>Aspergillaceae</taxon>
        <taxon>Aspergillus</taxon>
        <taxon>Aspergillus subgen. Fumigati</taxon>
    </lineage>
</organism>
<sequence>MPLPLKREMDDYYVFCKVEVVKGQVRILRDQPMSAGTLNAQLRSFSEIHGSLNALLSHQFRYGSGKMLDERWVSDAQRNLIMKHASSTTFLNHYRPRRHVFMQEHMLGLPPDKEFERAVTSISRWIDKWRPRYLNDMEKASVERDPELQAAIQRREDLADEYEHSQDPTLIPLLRERQQDVTNTRRRLQYKRRKEVRQEFSRKQAVIDIERQLSGSAVHDEDDREFSQAEYEMPPAQIRLVEKLLVVPTSWSLEAEWQRRHEAVEAIKEYCDFLEGGPLRGRPKRSVPRDGEITRASNQNFQETKEHIQTAQKPLACFQCYKTSSQHQGVQRHFRTAHLGDCKCNFCDMELLHQMHLQNHAAAVHHLRT</sequence>
<dbReference type="SMART" id="SM00355">
    <property type="entry name" value="ZnF_C2H2"/>
    <property type="match status" value="2"/>
</dbReference>
<feature type="domain" description="C2H2-type" evidence="1">
    <location>
        <begin position="342"/>
        <end position="366"/>
    </location>
</feature>
<evidence type="ECO:0000259" key="1">
    <source>
        <dbReference type="PROSITE" id="PS00028"/>
    </source>
</evidence>
<dbReference type="AlphaFoldDB" id="A0A9P8SPU4"/>
<reference evidence="2" key="1">
    <citation type="submission" date="2021-08" db="EMBL/GenBank/DDBJ databases">
        <title>Global Aspergillus fumigatus from environmental and clinical sources.</title>
        <authorList>
            <person name="Barber A."/>
            <person name="Sae-Ong T."/>
        </authorList>
    </citation>
    <scope>NUCLEOTIDE SEQUENCE</scope>
    <source>
        <strain evidence="2">NRZ-2016-071</strain>
    </source>
</reference>
<dbReference type="PANTHER" id="PTHR37535">
    <property type="entry name" value="FLUG DOMAIN PROTEIN"/>
    <property type="match status" value="1"/>
</dbReference>
<dbReference type="InterPro" id="IPR013087">
    <property type="entry name" value="Znf_C2H2_type"/>
</dbReference>